<protein>
    <submittedName>
        <fullName evidence="6">Transcriptional regulator, TraR/DksA family</fullName>
    </submittedName>
</protein>
<dbReference type="InterPro" id="IPR000962">
    <property type="entry name" value="Znf_DskA_TraR"/>
</dbReference>
<evidence type="ECO:0000256" key="1">
    <source>
        <dbReference type="ARBA" id="ARBA00022723"/>
    </source>
</evidence>
<evidence type="ECO:0000256" key="3">
    <source>
        <dbReference type="ARBA" id="ARBA00022833"/>
    </source>
</evidence>
<evidence type="ECO:0000259" key="5">
    <source>
        <dbReference type="Pfam" id="PF01258"/>
    </source>
</evidence>
<keyword evidence="3" id="KW-0862">Zinc</keyword>
<dbReference type="RefSeq" id="WP_061330978.1">
    <property type="nucleotide sequence ID" value="NZ_LOCO01000002.1"/>
</dbReference>
<dbReference type="InterPro" id="IPR020458">
    <property type="entry name" value="Znf_DskA_TraR_CS"/>
</dbReference>
<keyword evidence="7" id="KW-1185">Reference proteome</keyword>
<dbReference type="PANTHER" id="PTHR33823">
    <property type="entry name" value="RNA POLYMERASE-BINDING TRANSCRIPTION FACTOR DKSA-RELATED"/>
    <property type="match status" value="1"/>
</dbReference>
<accession>A0A137SGR1</accession>
<dbReference type="PROSITE" id="PS01102">
    <property type="entry name" value="ZF_DKSA_1"/>
    <property type="match status" value="1"/>
</dbReference>
<organism evidence="6 7">
    <name type="scientific">Marinobacter excellens LAMA 842</name>
    <dbReference type="NCBI Taxonomy" id="1306954"/>
    <lineage>
        <taxon>Bacteria</taxon>
        <taxon>Pseudomonadati</taxon>
        <taxon>Pseudomonadota</taxon>
        <taxon>Gammaproteobacteria</taxon>
        <taxon>Pseudomonadales</taxon>
        <taxon>Marinobacteraceae</taxon>
        <taxon>Marinobacter</taxon>
    </lineage>
</organism>
<comment type="caution">
    <text evidence="6">The sequence shown here is derived from an EMBL/GenBank/DDBJ whole genome shotgun (WGS) entry which is preliminary data.</text>
</comment>
<evidence type="ECO:0000313" key="6">
    <source>
        <dbReference type="EMBL" id="KXO11625.1"/>
    </source>
</evidence>
<gene>
    <name evidence="6" type="ORF">J122_494</name>
</gene>
<proteinExistence type="predicted"/>
<dbReference type="PATRIC" id="fig|1306954.6.peg.1448"/>
<reference evidence="7" key="1">
    <citation type="submission" date="2015-12" db="EMBL/GenBank/DDBJ databases">
        <authorList>
            <person name="Lima A."/>
            <person name="Farahani Zayas N."/>
            <person name="Castro Da Silva M.A."/>
            <person name="Cabral A."/>
            <person name="Pessatti M.L."/>
        </authorList>
    </citation>
    <scope>NUCLEOTIDE SEQUENCE [LARGE SCALE GENOMIC DNA]</scope>
    <source>
        <strain evidence="7">LAMA 842</strain>
    </source>
</reference>
<dbReference type="GO" id="GO:0008270">
    <property type="term" value="F:zinc ion binding"/>
    <property type="evidence" value="ECO:0007669"/>
    <property type="project" value="UniProtKB-KW"/>
</dbReference>
<feature type="domain" description="Zinc finger DksA/TraR C4-type" evidence="5">
    <location>
        <begin position="76"/>
        <end position="105"/>
    </location>
</feature>
<keyword evidence="2" id="KW-0863">Zinc-finger</keyword>
<dbReference type="Pfam" id="PF01258">
    <property type="entry name" value="zf-dskA_traR"/>
    <property type="match status" value="1"/>
</dbReference>
<sequence>MSNRKSELETLKADLEARLVRYQAHQRRETGALDKDFEEQASQTQNDEVVDSLEAETRAELVQIAHALDRINNGLGDECEKCGEEIDPRRLQVLPYTTVCVNCAAD</sequence>
<dbReference type="EMBL" id="LOCO01000002">
    <property type="protein sequence ID" value="KXO11625.1"/>
    <property type="molecule type" value="Genomic_DNA"/>
</dbReference>
<evidence type="ECO:0000256" key="2">
    <source>
        <dbReference type="ARBA" id="ARBA00022771"/>
    </source>
</evidence>
<feature type="zinc finger region" description="dksA C4-type" evidence="4">
    <location>
        <begin position="79"/>
        <end position="103"/>
    </location>
</feature>
<dbReference type="AlphaFoldDB" id="A0A137SGR1"/>
<evidence type="ECO:0000313" key="7">
    <source>
        <dbReference type="Proteomes" id="UP000070282"/>
    </source>
</evidence>
<keyword evidence="1" id="KW-0479">Metal-binding</keyword>
<name>A0A137SGR1_9GAMM</name>
<evidence type="ECO:0000256" key="4">
    <source>
        <dbReference type="PROSITE-ProRule" id="PRU00510"/>
    </source>
</evidence>
<dbReference type="Proteomes" id="UP000070282">
    <property type="component" value="Unassembled WGS sequence"/>
</dbReference>
<dbReference type="PANTHER" id="PTHR33823:SF4">
    <property type="entry name" value="GENERAL STRESS PROTEIN 16O"/>
    <property type="match status" value="1"/>
</dbReference>
<dbReference type="Gene3D" id="1.20.120.910">
    <property type="entry name" value="DksA, coiled-coil domain"/>
    <property type="match status" value="1"/>
</dbReference>
<dbReference type="PROSITE" id="PS51128">
    <property type="entry name" value="ZF_DKSA_2"/>
    <property type="match status" value="1"/>
</dbReference>
<dbReference type="SUPFAM" id="SSF57716">
    <property type="entry name" value="Glucocorticoid receptor-like (DNA-binding domain)"/>
    <property type="match status" value="1"/>
</dbReference>